<dbReference type="InterPro" id="IPR002616">
    <property type="entry name" value="tRNA_ribo_trans-like"/>
</dbReference>
<proteinExistence type="predicted"/>
<keyword evidence="4" id="KW-1185">Reference proteome</keyword>
<dbReference type="SUPFAM" id="SSF51713">
    <property type="entry name" value="tRNA-guanine transglycosylase"/>
    <property type="match status" value="2"/>
</dbReference>
<dbReference type="Gene3D" id="3.20.20.105">
    <property type="entry name" value="Queuine tRNA-ribosyltransferase-like"/>
    <property type="match status" value="2"/>
</dbReference>
<accession>A0A0M3K6S9</accession>
<gene>
    <name evidence="3" type="ORF">ASIM_LOCUS16076</name>
</gene>
<dbReference type="NCBIfam" id="TIGR00449">
    <property type="entry name" value="tgt_general"/>
    <property type="match status" value="1"/>
</dbReference>
<dbReference type="PANTHER" id="PTHR46064:SF1">
    <property type="entry name" value="QUEUINE TRNA-RIBOSYLTRANSFERASE ACCESSORY SUBUNIT 2"/>
    <property type="match status" value="1"/>
</dbReference>
<dbReference type="InterPro" id="IPR050852">
    <property type="entry name" value="Queuine_tRNA-ribosyltrfase"/>
</dbReference>
<dbReference type="GO" id="GO:0006400">
    <property type="term" value="P:tRNA modification"/>
    <property type="evidence" value="ECO:0007669"/>
    <property type="project" value="InterPro"/>
</dbReference>
<feature type="region of interest" description="Disordered" evidence="1">
    <location>
        <begin position="252"/>
        <end position="364"/>
    </location>
</feature>
<dbReference type="WBParaSite" id="ASIM_0001667001-mRNA-1">
    <property type="protein sequence ID" value="ASIM_0001667001-mRNA-1"/>
    <property type="gene ID" value="ASIM_0001667001"/>
</dbReference>
<evidence type="ECO:0000313" key="4">
    <source>
        <dbReference type="Proteomes" id="UP000267096"/>
    </source>
</evidence>
<feature type="compositionally biased region" description="Polar residues" evidence="1">
    <location>
        <begin position="299"/>
        <end position="317"/>
    </location>
</feature>
<feature type="region of interest" description="Disordered" evidence="1">
    <location>
        <begin position="208"/>
        <end position="234"/>
    </location>
</feature>
<name>A0A0M3K6S9_ANISI</name>
<organism evidence="5">
    <name type="scientific">Anisakis simplex</name>
    <name type="common">Herring worm</name>
    <dbReference type="NCBI Taxonomy" id="6269"/>
    <lineage>
        <taxon>Eukaryota</taxon>
        <taxon>Metazoa</taxon>
        <taxon>Ecdysozoa</taxon>
        <taxon>Nematoda</taxon>
        <taxon>Chromadorea</taxon>
        <taxon>Rhabditida</taxon>
        <taxon>Spirurina</taxon>
        <taxon>Ascaridomorpha</taxon>
        <taxon>Ascaridoidea</taxon>
        <taxon>Anisakidae</taxon>
        <taxon>Anisakis</taxon>
        <taxon>Anisakis simplex complex</taxon>
    </lineage>
</organism>
<dbReference type="EMBL" id="UYRR01032787">
    <property type="protein sequence ID" value="VDK56799.1"/>
    <property type="molecule type" value="Genomic_DNA"/>
</dbReference>
<protein>
    <submittedName>
        <fullName evidence="5">Queuine tRNA-ribosyltransferase subunit tgt-2 (inferred by orthology to a C. elegans protein)</fullName>
    </submittedName>
</protein>
<feature type="compositionally biased region" description="Basic and acidic residues" evidence="1">
    <location>
        <begin position="252"/>
        <end position="262"/>
    </location>
</feature>
<evidence type="ECO:0000313" key="5">
    <source>
        <dbReference type="WBParaSite" id="ASIM_0001667001-mRNA-1"/>
    </source>
</evidence>
<sequence>MVKFVVERSSTAFGRLGLITAWGDKPIEHRTPSCMLYTRCGHIPHLTWDVVNDWLHLAQPPIYQLTLPSFYESLSVIEKFGKGYAAFSAMPKNAPTHLSITDPIGQMESGFNDNRSVSIWTKAGRRNINVKMLRGIVAACRPSSTETLLDCDTPRECANKRLTKSVNRTVQFYKELFEYDKPLEIPTFVSLGGGFSAFHRERSAIELVQSKQRQQQQSEDAKEGQESTTSDQNMPTAAAFAIDLMHFAERPVSKSKRIAERKAAKRKSSITSDSLKNSPPPSSRNDSLPQSSKRETDGSTKPSNETPVATMQCSQKNLVPKASDHCGVEPQTQQPESEVVEDSVPAERSGSPESPVHLDKQEQQPLVKRFDEMEIEKLLRRVFSHIPSTHLRYTSGAFSPAEVIALSRIGIDLFDSSYAIMLAERGEMLKLGPKFPDDPTFIVLNFSDKKFADDFSRPFADDCNCYTCANYTKGYLQHLHNTNEMLGSILLVIHNIQEYERMFSLIRKRIEVTSQLD</sequence>
<feature type="domain" description="tRNA-guanine(15) transglycosylase-like" evidence="2">
    <location>
        <begin position="14"/>
        <end position="210"/>
    </location>
</feature>
<feature type="compositionally biased region" description="Polar residues" evidence="1">
    <location>
        <begin position="271"/>
        <end position="291"/>
    </location>
</feature>
<evidence type="ECO:0000313" key="3">
    <source>
        <dbReference type="EMBL" id="VDK56799.1"/>
    </source>
</evidence>
<feature type="compositionally biased region" description="Low complexity" evidence="1">
    <location>
        <begin position="209"/>
        <end position="218"/>
    </location>
</feature>
<dbReference type="AlphaFoldDB" id="A0A0M3K6S9"/>
<dbReference type="InterPro" id="IPR036511">
    <property type="entry name" value="TGT-like_sf"/>
</dbReference>
<dbReference type="PANTHER" id="PTHR46064">
    <property type="entry name" value="QUEUINE TRNA-RIBOSYLTRANSFERASE ACCESSORY SUBUNIT 2"/>
    <property type="match status" value="1"/>
</dbReference>
<dbReference type="OrthoDB" id="27601at2759"/>
<reference evidence="5" key="1">
    <citation type="submission" date="2017-02" db="UniProtKB">
        <authorList>
            <consortium name="WormBaseParasite"/>
        </authorList>
    </citation>
    <scope>IDENTIFICATION</scope>
</reference>
<reference evidence="3 4" key="2">
    <citation type="submission" date="2018-11" db="EMBL/GenBank/DDBJ databases">
        <authorList>
            <consortium name="Pathogen Informatics"/>
        </authorList>
    </citation>
    <scope>NUCLEOTIDE SEQUENCE [LARGE SCALE GENOMIC DNA]</scope>
</reference>
<evidence type="ECO:0000256" key="1">
    <source>
        <dbReference type="SAM" id="MobiDB-lite"/>
    </source>
</evidence>
<dbReference type="Pfam" id="PF01702">
    <property type="entry name" value="TGT"/>
    <property type="match status" value="2"/>
</dbReference>
<evidence type="ECO:0000259" key="2">
    <source>
        <dbReference type="Pfam" id="PF01702"/>
    </source>
</evidence>
<feature type="domain" description="tRNA-guanine(15) transglycosylase-like" evidence="2">
    <location>
        <begin position="374"/>
        <end position="511"/>
    </location>
</feature>
<dbReference type="Proteomes" id="UP000267096">
    <property type="component" value="Unassembled WGS sequence"/>
</dbReference>